<dbReference type="PANTHER" id="PTHR33627:SF1">
    <property type="entry name" value="TRANSPOSASE"/>
    <property type="match status" value="1"/>
</dbReference>
<evidence type="ECO:0000256" key="1">
    <source>
        <dbReference type="SAM" id="MobiDB-lite"/>
    </source>
</evidence>
<dbReference type="EMBL" id="JARRAG010000002">
    <property type="protein sequence ID" value="MDG3005469.1"/>
    <property type="molecule type" value="Genomic_DNA"/>
</dbReference>
<feature type="compositionally biased region" description="Basic and acidic residues" evidence="1">
    <location>
        <begin position="407"/>
        <end position="416"/>
    </location>
</feature>
<name>A0ABT6FD09_9BACT</name>
<reference evidence="3 4" key="1">
    <citation type="submission" date="2023-03" db="EMBL/GenBank/DDBJ databases">
        <title>Paludisphaera mucosa sp. nov. a novel planctomycete from northern fen.</title>
        <authorList>
            <person name="Ivanova A."/>
        </authorList>
    </citation>
    <scope>NUCLEOTIDE SEQUENCE [LARGE SCALE GENOMIC DNA]</scope>
    <source>
        <strain evidence="3 4">Pla2</strain>
    </source>
</reference>
<keyword evidence="4" id="KW-1185">Reference proteome</keyword>
<comment type="caution">
    <text evidence="3">The sequence shown here is derived from an EMBL/GenBank/DDBJ whole genome shotgun (WGS) entry which is preliminary data.</text>
</comment>
<feature type="region of interest" description="Disordered" evidence="1">
    <location>
        <begin position="403"/>
        <end position="441"/>
    </location>
</feature>
<dbReference type="InterPro" id="IPR039365">
    <property type="entry name" value="IS701-like"/>
</dbReference>
<protein>
    <submittedName>
        <fullName evidence="3">IS701 family transposase</fullName>
    </submittedName>
</protein>
<sequence length="441" mass="49228">MSLLDHPDAKALLADAVVTAEAITGQTDRLTAFLQRYLPRFYRVEQRATAALVIRARLGGLERKTSEPIAIQAGLPRKPIQFFVGAGKWDDEAVMAELRQHVREELADPDGVVIVDPSAFPKKGAESCGVDRQWCGRLGKVDNCQVGVFLAYTTDAGYAPLDRRLYLPREWADDEARREKCHVPEEIKFQETWRIALDLLDRSLPGLPHAWITGDDELGRASEFRAALRQRGERYVLDVPCNTSVRDLQRRRPPRKKAGVGRRREVPFVRADAWAARQSVSRWERITVRDGEKGPLKVDALSVRVRTKQDGRVGPEERLVVIRPVGESRIDYALSNAGPEIPLAEVVRAQRQRHRIEEVFGAGKGEVGLDHYEMRSWVGWHHHMTLSLVALWFLCLERRQVGGGNPSDDRAADAAHPDPAARQPATQSGGGRGGGQPRAAA</sequence>
<proteinExistence type="predicted"/>
<dbReference type="Proteomes" id="UP001216907">
    <property type="component" value="Unassembled WGS sequence"/>
</dbReference>
<feature type="domain" description="Transposase IS701-like DDE" evidence="2">
    <location>
        <begin position="37"/>
        <end position="295"/>
    </location>
</feature>
<evidence type="ECO:0000259" key="2">
    <source>
        <dbReference type="Pfam" id="PF13546"/>
    </source>
</evidence>
<evidence type="ECO:0000313" key="3">
    <source>
        <dbReference type="EMBL" id="MDG3005469.1"/>
    </source>
</evidence>
<organism evidence="3 4">
    <name type="scientific">Paludisphaera mucosa</name>
    <dbReference type="NCBI Taxonomy" id="3030827"/>
    <lineage>
        <taxon>Bacteria</taxon>
        <taxon>Pseudomonadati</taxon>
        <taxon>Planctomycetota</taxon>
        <taxon>Planctomycetia</taxon>
        <taxon>Isosphaerales</taxon>
        <taxon>Isosphaeraceae</taxon>
        <taxon>Paludisphaera</taxon>
    </lineage>
</organism>
<dbReference type="InterPro" id="IPR038721">
    <property type="entry name" value="IS701-like_DDE_dom"/>
</dbReference>
<feature type="compositionally biased region" description="Gly residues" evidence="1">
    <location>
        <begin position="428"/>
        <end position="441"/>
    </location>
</feature>
<evidence type="ECO:0000313" key="4">
    <source>
        <dbReference type="Proteomes" id="UP001216907"/>
    </source>
</evidence>
<dbReference type="Pfam" id="PF13546">
    <property type="entry name" value="DDE_5"/>
    <property type="match status" value="1"/>
</dbReference>
<dbReference type="SUPFAM" id="SSF53098">
    <property type="entry name" value="Ribonuclease H-like"/>
    <property type="match status" value="1"/>
</dbReference>
<dbReference type="NCBIfam" id="NF033540">
    <property type="entry name" value="transpos_IS701"/>
    <property type="match status" value="1"/>
</dbReference>
<dbReference type="PANTHER" id="PTHR33627">
    <property type="entry name" value="TRANSPOSASE"/>
    <property type="match status" value="1"/>
</dbReference>
<dbReference type="RefSeq" id="WP_277861803.1">
    <property type="nucleotide sequence ID" value="NZ_JARRAG010000002.1"/>
</dbReference>
<accession>A0ABT6FD09</accession>
<dbReference type="InterPro" id="IPR012337">
    <property type="entry name" value="RNaseH-like_sf"/>
</dbReference>
<gene>
    <name evidence="3" type="ORF">PZE19_16890</name>
</gene>